<keyword evidence="6" id="KW-1185">Reference proteome</keyword>
<evidence type="ECO:0000313" key="6">
    <source>
        <dbReference type="Proteomes" id="UP001622557"/>
    </source>
</evidence>
<proteinExistence type="inferred from homology"/>
<dbReference type="Pfam" id="PF14226">
    <property type="entry name" value="DIOX_N"/>
    <property type="match status" value="1"/>
</dbReference>
<feature type="domain" description="Fe2OG dioxygenase" evidence="4">
    <location>
        <begin position="187"/>
        <end position="297"/>
    </location>
</feature>
<gene>
    <name evidence="5" type="ORF">OG350_02645</name>
</gene>
<dbReference type="InterPro" id="IPR050231">
    <property type="entry name" value="Iron_ascorbate_oxido_reductase"/>
</dbReference>
<dbReference type="InterPro" id="IPR005123">
    <property type="entry name" value="Oxoglu/Fe-dep_dioxygenase_dom"/>
</dbReference>
<keyword evidence="2" id="KW-0045">Antibiotic biosynthesis</keyword>
<accession>A0ABZ1KF24</accession>
<dbReference type="SUPFAM" id="SSF51197">
    <property type="entry name" value="Clavaminate synthase-like"/>
    <property type="match status" value="1"/>
</dbReference>
<dbReference type="PANTHER" id="PTHR47990">
    <property type="entry name" value="2-OXOGLUTARATE (2OG) AND FE(II)-DEPENDENT OXYGENASE SUPERFAMILY PROTEIN-RELATED"/>
    <property type="match status" value="1"/>
</dbReference>
<keyword evidence="3" id="KW-0479">Metal-binding</keyword>
<evidence type="ECO:0000256" key="3">
    <source>
        <dbReference type="RuleBase" id="RU003682"/>
    </source>
</evidence>
<evidence type="ECO:0000256" key="1">
    <source>
        <dbReference type="ARBA" id="ARBA00004792"/>
    </source>
</evidence>
<dbReference type="RefSeq" id="WP_405445043.1">
    <property type="nucleotide sequence ID" value="NZ_CP108164.1"/>
</dbReference>
<sequence length="337" mass="36891">MTAHLHSDERQPDMAQDVPVLDLTEWKEADTAQRAAIAARLDAALRQTGLFLLAGHGVPDELTDRMRTEGRAFFGLPREGKERYRVSRPYDNGWRGLGALQVGALDGKPDTSDLHEAFHVGPTHRTGDPAFDALYYPDNKWPDEQPALRETVLAYTGHMTRVAHEVMGVLADVLALPADFFTSRCARATWTQNVNWYPSLTSLGEIQPGQMRVGPHTDFGTLSLLDRQPGIGGLEVWNEEDGWFEPPFVPGTLVVNLGDLMSLWTDGRWRALRHRVLAPSSIAPDEELVSLVYFFETDPDAEIVPLPAPVGGGAGLSPVIAGESILQKVGATVSLPG</sequence>
<dbReference type="PROSITE" id="PS51471">
    <property type="entry name" value="FE2OG_OXY"/>
    <property type="match status" value="1"/>
</dbReference>
<dbReference type="InterPro" id="IPR027443">
    <property type="entry name" value="IPNS-like_sf"/>
</dbReference>
<dbReference type="InterPro" id="IPR026992">
    <property type="entry name" value="DIOX_N"/>
</dbReference>
<comment type="similarity">
    <text evidence="3">Belongs to the iron/ascorbate-dependent oxidoreductase family.</text>
</comment>
<evidence type="ECO:0000259" key="4">
    <source>
        <dbReference type="PROSITE" id="PS51471"/>
    </source>
</evidence>
<dbReference type="InterPro" id="IPR044861">
    <property type="entry name" value="IPNS-like_FE2OG_OXY"/>
</dbReference>
<dbReference type="Proteomes" id="UP001622557">
    <property type="component" value="Chromosome"/>
</dbReference>
<dbReference type="Gene3D" id="2.60.120.330">
    <property type="entry name" value="B-lactam Antibiotic, Isopenicillin N Synthase, Chain"/>
    <property type="match status" value="1"/>
</dbReference>
<comment type="pathway">
    <text evidence="1">Antibiotic biosynthesis.</text>
</comment>
<organism evidence="5 6">
    <name type="scientific">Streptomyces achromogenes</name>
    <dbReference type="NCBI Taxonomy" id="67255"/>
    <lineage>
        <taxon>Bacteria</taxon>
        <taxon>Bacillati</taxon>
        <taxon>Actinomycetota</taxon>
        <taxon>Actinomycetes</taxon>
        <taxon>Kitasatosporales</taxon>
        <taxon>Streptomycetaceae</taxon>
        <taxon>Streptomyces</taxon>
    </lineage>
</organism>
<dbReference type="GeneID" id="97279287"/>
<dbReference type="EMBL" id="CP108164">
    <property type="protein sequence ID" value="WTQ79264.1"/>
    <property type="molecule type" value="Genomic_DNA"/>
</dbReference>
<name>A0ABZ1KF24_STRAH</name>
<keyword evidence="3" id="KW-0560">Oxidoreductase</keyword>
<protein>
    <submittedName>
        <fullName evidence="5">Isopenicillin N synthase family oxygenase</fullName>
    </submittedName>
</protein>
<evidence type="ECO:0000256" key="2">
    <source>
        <dbReference type="ARBA" id="ARBA00023194"/>
    </source>
</evidence>
<reference evidence="5 6" key="1">
    <citation type="submission" date="2022-10" db="EMBL/GenBank/DDBJ databases">
        <title>The complete genomes of actinobacterial strains from the NBC collection.</title>
        <authorList>
            <person name="Joergensen T.S."/>
            <person name="Alvarez Arevalo M."/>
            <person name="Sterndorff E.B."/>
            <person name="Faurdal D."/>
            <person name="Vuksanovic O."/>
            <person name="Mourched A.-S."/>
            <person name="Charusanti P."/>
            <person name="Shaw S."/>
            <person name="Blin K."/>
            <person name="Weber T."/>
        </authorList>
    </citation>
    <scope>NUCLEOTIDE SEQUENCE [LARGE SCALE GENOMIC DNA]</scope>
    <source>
        <strain evidence="5 6">NBC_00156</strain>
    </source>
</reference>
<dbReference type="Pfam" id="PF03171">
    <property type="entry name" value="2OG-FeII_Oxy"/>
    <property type="match status" value="1"/>
</dbReference>
<evidence type="ECO:0000313" key="5">
    <source>
        <dbReference type="EMBL" id="WTQ79264.1"/>
    </source>
</evidence>
<keyword evidence="3" id="KW-0408">Iron</keyword>